<sequence>MSLSCVTLSSRRTVSLVELRLSSTYGGLLEGAPTGRVNDRIIKGRLRVAEDAYPGWPVHLIPPERTGRGGTTRVGEPIEELPPVACVGMFHSGETDPAHRSGWYFSALVVVWFQPTADPPSDAHAPAALRGLAWEELARDFED</sequence>
<evidence type="ECO:0000313" key="2">
    <source>
        <dbReference type="Proteomes" id="UP000326178"/>
    </source>
</evidence>
<evidence type="ECO:0000313" key="1">
    <source>
        <dbReference type="EMBL" id="QEU74802.1"/>
    </source>
</evidence>
<accession>A0A5J6FEQ2</accession>
<dbReference type="Proteomes" id="UP000326178">
    <property type="component" value="Chromosome"/>
</dbReference>
<dbReference type="RefSeq" id="WP_150490103.1">
    <property type="nucleotide sequence ID" value="NZ_BMUV01000002.1"/>
</dbReference>
<dbReference type="AlphaFoldDB" id="A0A5J6FEQ2"/>
<reference evidence="1 2" key="1">
    <citation type="submission" date="2017-09" db="EMBL/GenBank/DDBJ databases">
        <authorList>
            <person name="Lee N."/>
            <person name="Cho B.-K."/>
        </authorList>
    </citation>
    <scope>NUCLEOTIDE SEQUENCE [LARGE SCALE GENOMIC DNA]</scope>
    <source>
        <strain evidence="1 2">ATCC 12769</strain>
    </source>
</reference>
<dbReference type="KEGG" id="snk:CP967_24955"/>
<dbReference type="EMBL" id="CP023702">
    <property type="protein sequence ID" value="QEU74802.1"/>
    <property type="molecule type" value="Genomic_DNA"/>
</dbReference>
<protein>
    <submittedName>
        <fullName evidence="1">Uncharacterized protein</fullName>
    </submittedName>
</protein>
<keyword evidence="2" id="KW-1185">Reference proteome</keyword>
<gene>
    <name evidence="1" type="ORF">CP967_24955</name>
</gene>
<proteinExistence type="predicted"/>
<dbReference type="OrthoDB" id="3399671at2"/>
<name>A0A5J6FEQ2_9ACTN</name>
<organism evidence="1 2">
    <name type="scientific">Streptomyces nitrosporeus</name>
    <dbReference type="NCBI Taxonomy" id="28894"/>
    <lineage>
        <taxon>Bacteria</taxon>
        <taxon>Bacillati</taxon>
        <taxon>Actinomycetota</taxon>
        <taxon>Actinomycetes</taxon>
        <taxon>Kitasatosporales</taxon>
        <taxon>Streptomycetaceae</taxon>
        <taxon>Streptomyces</taxon>
    </lineage>
</organism>